<evidence type="ECO:0008006" key="4">
    <source>
        <dbReference type="Google" id="ProtNLM"/>
    </source>
</evidence>
<reference evidence="2 3" key="1">
    <citation type="submission" date="2020-02" db="EMBL/GenBank/DDBJ databases">
        <title>Whole-genome analyses of novel actinobacteria.</title>
        <authorList>
            <person name="Sahin N."/>
        </authorList>
    </citation>
    <scope>NUCLEOTIDE SEQUENCE [LARGE SCALE GENOMIC DNA]</scope>
    <source>
        <strain evidence="2 3">A7024</strain>
    </source>
</reference>
<dbReference type="EMBL" id="JAAKZV010000056">
    <property type="protein sequence ID" value="NGN65262.1"/>
    <property type="molecule type" value="Genomic_DNA"/>
</dbReference>
<comment type="caution">
    <text evidence="2">The sequence shown here is derived from an EMBL/GenBank/DDBJ whole genome shotgun (WGS) entry which is preliminary data.</text>
</comment>
<dbReference type="AlphaFoldDB" id="A0A6G4TZT3"/>
<evidence type="ECO:0000256" key="1">
    <source>
        <dbReference type="SAM" id="MobiDB-lite"/>
    </source>
</evidence>
<name>A0A6G4TZT3_9ACTN</name>
<gene>
    <name evidence="2" type="ORF">G5C51_15310</name>
</gene>
<dbReference type="Proteomes" id="UP000481583">
    <property type="component" value="Unassembled WGS sequence"/>
</dbReference>
<dbReference type="SUPFAM" id="SSF55729">
    <property type="entry name" value="Acyl-CoA N-acyltransferases (Nat)"/>
    <property type="match status" value="1"/>
</dbReference>
<sequence>MAEVFLRGLSRWQADTQRDAVADLYVRAYDSVPGAKSGDREEFLRRFATQVQRPGFEMVIAGAVSLAGCAYGFRAERAGGGPPELPGTLLSGLEEVTGSGQVFLLAELMVLPAQRRRHLATRMQAHLLARSAGSPAVAVTDPDNDPVRTAFETWGWTAHGPFRPDDTAGPQDVWVRRPGD</sequence>
<dbReference type="InterPro" id="IPR016181">
    <property type="entry name" value="Acyl_CoA_acyltransferase"/>
</dbReference>
<dbReference type="RefSeq" id="WP_165237520.1">
    <property type="nucleotide sequence ID" value="NZ_JAAKZV010000056.1"/>
</dbReference>
<protein>
    <recommendedName>
        <fullName evidence="4">N-acetyltransferase domain-containing protein</fullName>
    </recommendedName>
</protein>
<evidence type="ECO:0000313" key="3">
    <source>
        <dbReference type="Proteomes" id="UP000481583"/>
    </source>
</evidence>
<feature type="region of interest" description="Disordered" evidence="1">
    <location>
        <begin position="160"/>
        <end position="180"/>
    </location>
</feature>
<accession>A0A6G4TZT3</accession>
<dbReference type="Gene3D" id="3.40.630.30">
    <property type="match status" value="1"/>
</dbReference>
<keyword evidence="3" id="KW-1185">Reference proteome</keyword>
<organism evidence="2 3">
    <name type="scientific">Streptomyces coryli</name>
    <dbReference type="NCBI Taxonomy" id="1128680"/>
    <lineage>
        <taxon>Bacteria</taxon>
        <taxon>Bacillati</taxon>
        <taxon>Actinomycetota</taxon>
        <taxon>Actinomycetes</taxon>
        <taxon>Kitasatosporales</taxon>
        <taxon>Streptomycetaceae</taxon>
        <taxon>Streptomyces</taxon>
    </lineage>
</organism>
<evidence type="ECO:0000313" key="2">
    <source>
        <dbReference type="EMBL" id="NGN65262.1"/>
    </source>
</evidence>
<proteinExistence type="predicted"/>